<dbReference type="EMBL" id="CAXAMM010004881">
    <property type="protein sequence ID" value="CAK9005209.1"/>
    <property type="molecule type" value="Genomic_DNA"/>
</dbReference>
<evidence type="ECO:0000313" key="4">
    <source>
        <dbReference type="Proteomes" id="UP001642464"/>
    </source>
</evidence>
<feature type="region of interest" description="Disordered" evidence="2">
    <location>
        <begin position="38"/>
        <end position="74"/>
    </location>
</feature>
<dbReference type="Proteomes" id="UP001642464">
    <property type="component" value="Unassembled WGS sequence"/>
</dbReference>
<keyword evidence="1" id="KW-0175">Coiled coil</keyword>
<proteinExistence type="predicted"/>
<evidence type="ECO:0000313" key="3">
    <source>
        <dbReference type="EMBL" id="CAK9005209.1"/>
    </source>
</evidence>
<sequence>MSATDWVESWSRLLGSLNSVDDLCNALKEKFGVVEEDGKKKMAGESSSNADPTQTEANPSTSAKVENKKGDDADGVGDGCASSVAVADLALNQVNFFVSSGLKNSTVLGGSDMAKKLCLPLISPILLHRFQLRLESAMWKLWSPTDLENKHVVVDPAAKKSTDLVMVKYPMSSSLELQFRGKVNYFVAAPASRGLQSVFLTNAFGVDFVVDQLPSENLCVPAWHSRTVTRHDQAYFDMQITEMSLVACWAGIGEGATMMMPIFDSDGEVIASEANPDTIDLQVLTKEESQAAEYDLKLQKQRADRTARNALQKQIEAYKRENFGEKQKVRKTTAKPKAAAALKATCGLDLPEDPELRAEVIKQAIQDSEKVEEMIGQIVNACSLPQKLSITRLDQSGRGSRAKQMKELLRQAEEAVKSGGSGA</sequence>
<evidence type="ECO:0000256" key="2">
    <source>
        <dbReference type="SAM" id="MobiDB-lite"/>
    </source>
</evidence>
<comment type="caution">
    <text evidence="3">The sequence shown here is derived from an EMBL/GenBank/DDBJ whole genome shotgun (WGS) entry which is preliminary data.</text>
</comment>
<gene>
    <name evidence="3" type="ORF">SCF082_LOCUS8498</name>
</gene>
<feature type="compositionally biased region" description="Polar residues" evidence="2">
    <location>
        <begin position="45"/>
        <end position="64"/>
    </location>
</feature>
<reference evidence="3 4" key="1">
    <citation type="submission" date="2024-02" db="EMBL/GenBank/DDBJ databases">
        <authorList>
            <person name="Chen Y."/>
            <person name="Shah S."/>
            <person name="Dougan E. K."/>
            <person name="Thang M."/>
            <person name="Chan C."/>
        </authorList>
    </citation>
    <scope>NUCLEOTIDE SEQUENCE [LARGE SCALE GENOMIC DNA]</scope>
</reference>
<keyword evidence="4" id="KW-1185">Reference proteome</keyword>
<organism evidence="3 4">
    <name type="scientific">Durusdinium trenchii</name>
    <dbReference type="NCBI Taxonomy" id="1381693"/>
    <lineage>
        <taxon>Eukaryota</taxon>
        <taxon>Sar</taxon>
        <taxon>Alveolata</taxon>
        <taxon>Dinophyceae</taxon>
        <taxon>Suessiales</taxon>
        <taxon>Symbiodiniaceae</taxon>
        <taxon>Durusdinium</taxon>
    </lineage>
</organism>
<feature type="non-terminal residue" evidence="3">
    <location>
        <position position="423"/>
    </location>
</feature>
<accession>A0ABP0IRL9</accession>
<evidence type="ECO:0000256" key="1">
    <source>
        <dbReference type="SAM" id="Coils"/>
    </source>
</evidence>
<name>A0ABP0IRL9_9DINO</name>
<feature type="coiled-coil region" evidence="1">
    <location>
        <begin position="284"/>
        <end position="328"/>
    </location>
</feature>
<protein>
    <submittedName>
        <fullName evidence="3">Uncharacterized protein</fullName>
    </submittedName>
</protein>